<accession>A0ABS4GZT2</accession>
<organism evidence="1 2">
    <name type="scientific">Paenibacillus sediminis</name>
    <dbReference type="NCBI Taxonomy" id="664909"/>
    <lineage>
        <taxon>Bacteria</taxon>
        <taxon>Bacillati</taxon>
        <taxon>Bacillota</taxon>
        <taxon>Bacilli</taxon>
        <taxon>Bacillales</taxon>
        <taxon>Paenibacillaceae</taxon>
        <taxon>Paenibacillus</taxon>
    </lineage>
</organism>
<comment type="caution">
    <text evidence="1">The sequence shown here is derived from an EMBL/GenBank/DDBJ whole genome shotgun (WGS) entry which is preliminary data.</text>
</comment>
<dbReference type="InterPro" id="IPR036505">
    <property type="entry name" value="Amidase/PGRP_sf"/>
</dbReference>
<evidence type="ECO:0000313" key="2">
    <source>
        <dbReference type="Proteomes" id="UP001519273"/>
    </source>
</evidence>
<dbReference type="Gene3D" id="3.40.80.10">
    <property type="entry name" value="Peptidoglycan recognition protein-like"/>
    <property type="match status" value="1"/>
</dbReference>
<reference evidence="1 2" key="1">
    <citation type="submission" date="2021-03" db="EMBL/GenBank/DDBJ databases">
        <title>Genomic Encyclopedia of Type Strains, Phase IV (KMG-IV): sequencing the most valuable type-strain genomes for metagenomic binning, comparative biology and taxonomic classification.</title>
        <authorList>
            <person name="Goeker M."/>
        </authorList>
    </citation>
    <scope>NUCLEOTIDE SEQUENCE [LARGE SCALE GENOMIC DNA]</scope>
    <source>
        <strain evidence="1 2">DSM 23491</strain>
    </source>
</reference>
<dbReference type="RefSeq" id="WP_209845212.1">
    <property type="nucleotide sequence ID" value="NZ_CBCRVE010000001.1"/>
</dbReference>
<sequence length="113" mass="12843">MSYQGFVIHQSTCSSINGKGYDFWIGINGNIIPAASETDKRYIHICLEGDFSHKINELSSDQKEQFFQAGKLIQRLADRYRLTSYILLPHDASCPGAFFPWNELVISPLDGYH</sequence>
<dbReference type="SUPFAM" id="SSF55846">
    <property type="entry name" value="N-acetylmuramoyl-L-alanine amidase-like"/>
    <property type="match status" value="1"/>
</dbReference>
<name>A0ABS4GZT2_9BACL</name>
<dbReference type="Proteomes" id="UP001519273">
    <property type="component" value="Unassembled WGS sequence"/>
</dbReference>
<evidence type="ECO:0008006" key="3">
    <source>
        <dbReference type="Google" id="ProtNLM"/>
    </source>
</evidence>
<protein>
    <recommendedName>
        <fullName evidence="3">N-acetylmuramoyl-L-alanine amidase</fullName>
    </recommendedName>
</protein>
<gene>
    <name evidence="1" type="ORF">J2Z20_000582</name>
</gene>
<evidence type="ECO:0000313" key="1">
    <source>
        <dbReference type="EMBL" id="MBP1935721.1"/>
    </source>
</evidence>
<dbReference type="EMBL" id="JAGGKP010000001">
    <property type="protein sequence ID" value="MBP1935721.1"/>
    <property type="molecule type" value="Genomic_DNA"/>
</dbReference>
<keyword evidence="2" id="KW-1185">Reference proteome</keyword>
<proteinExistence type="predicted"/>